<reference evidence="1" key="1">
    <citation type="submission" date="2019-04" db="EMBL/GenBank/DDBJ databases">
        <title>Friends and foes A comparative genomics study of 23 Aspergillus species from section Flavi.</title>
        <authorList>
            <consortium name="DOE Joint Genome Institute"/>
            <person name="Kjaerbolling I."/>
            <person name="Vesth T."/>
            <person name="Frisvad J.C."/>
            <person name="Nybo J.L."/>
            <person name="Theobald S."/>
            <person name="Kildgaard S."/>
            <person name="Isbrandt T."/>
            <person name="Kuo A."/>
            <person name="Sato A."/>
            <person name="Lyhne E.K."/>
            <person name="Kogle M.E."/>
            <person name="Wiebenga A."/>
            <person name="Kun R.S."/>
            <person name="Lubbers R.J."/>
            <person name="Makela M.R."/>
            <person name="Barry K."/>
            <person name="Chovatia M."/>
            <person name="Clum A."/>
            <person name="Daum C."/>
            <person name="Haridas S."/>
            <person name="He G."/>
            <person name="LaButti K."/>
            <person name="Lipzen A."/>
            <person name="Mondo S."/>
            <person name="Riley R."/>
            <person name="Salamov A."/>
            <person name="Simmons B.A."/>
            <person name="Magnuson J.K."/>
            <person name="Henrissat B."/>
            <person name="Mortensen U.H."/>
            <person name="Larsen T.O."/>
            <person name="Devries R.P."/>
            <person name="Grigoriev I.V."/>
            <person name="Machida M."/>
            <person name="Baker S.E."/>
            <person name="Andersen M.R."/>
        </authorList>
    </citation>
    <scope>NUCLEOTIDE SEQUENCE [LARGE SCALE GENOMIC DNA]</scope>
    <source>
        <strain evidence="1">CBS 121.62</strain>
    </source>
</reference>
<gene>
    <name evidence="1" type="ORF">BDV35DRAFT_372277</name>
</gene>
<protein>
    <submittedName>
        <fullName evidence="1">Uncharacterized protein</fullName>
    </submittedName>
</protein>
<evidence type="ECO:0000313" key="1">
    <source>
        <dbReference type="EMBL" id="KAB8240746.1"/>
    </source>
</evidence>
<dbReference type="EMBL" id="ML734719">
    <property type="protein sequence ID" value="KAB8240746.1"/>
    <property type="molecule type" value="Genomic_DNA"/>
</dbReference>
<name>A0A5N6GEF8_ASPFL</name>
<accession>A0A5N6GEF8</accession>
<sequence>MGPAPHTNEATNGLCGPKTTRSLSLLFYVGPNENQLFVYPPMCYCLFRYSVIYRTRQNT</sequence>
<proteinExistence type="predicted"/>
<organism evidence="1">
    <name type="scientific">Aspergillus flavus</name>
    <dbReference type="NCBI Taxonomy" id="5059"/>
    <lineage>
        <taxon>Eukaryota</taxon>
        <taxon>Fungi</taxon>
        <taxon>Dikarya</taxon>
        <taxon>Ascomycota</taxon>
        <taxon>Pezizomycotina</taxon>
        <taxon>Eurotiomycetes</taxon>
        <taxon>Eurotiomycetidae</taxon>
        <taxon>Eurotiales</taxon>
        <taxon>Aspergillaceae</taxon>
        <taxon>Aspergillus</taxon>
        <taxon>Aspergillus subgen. Circumdati</taxon>
    </lineage>
</organism>
<dbReference type="AlphaFoldDB" id="A0A5N6GEF8"/>
<dbReference type="Proteomes" id="UP000325434">
    <property type="component" value="Unassembled WGS sequence"/>
</dbReference>